<evidence type="ECO:0000256" key="3">
    <source>
        <dbReference type="ARBA" id="ARBA00022801"/>
    </source>
</evidence>
<organism evidence="11 12">
    <name type="scientific">Rhynchophorus ferrugineus</name>
    <name type="common">Red palm weevil</name>
    <name type="synonym">Curculio ferrugineus</name>
    <dbReference type="NCBI Taxonomy" id="354439"/>
    <lineage>
        <taxon>Eukaryota</taxon>
        <taxon>Metazoa</taxon>
        <taxon>Ecdysozoa</taxon>
        <taxon>Arthropoda</taxon>
        <taxon>Hexapoda</taxon>
        <taxon>Insecta</taxon>
        <taxon>Pterygota</taxon>
        <taxon>Neoptera</taxon>
        <taxon>Endopterygota</taxon>
        <taxon>Coleoptera</taxon>
        <taxon>Polyphaga</taxon>
        <taxon>Cucujiformia</taxon>
        <taxon>Curculionidae</taxon>
        <taxon>Dryophthorinae</taxon>
        <taxon>Rhynchophorus</taxon>
    </lineage>
</organism>
<proteinExistence type="inferred from homology"/>
<keyword evidence="2 9" id="KW-0732">Signal</keyword>
<dbReference type="GO" id="GO:0016042">
    <property type="term" value="P:lipid catabolic process"/>
    <property type="evidence" value="ECO:0007669"/>
    <property type="project" value="UniProtKB-KW"/>
</dbReference>
<keyword evidence="12" id="KW-1185">Reference proteome</keyword>
<dbReference type="Proteomes" id="UP000625711">
    <property type="component" value="Unassembled WGS sequence"/>
</dbReference>
<dbReference type="PANTHER" id="PTHR11005">
    <property type="entry name" value="LYSOSOMAL ACID LIPASE-RELATED"/>
    <property type="match status" value="1"/>
</dbReference>
<protein>
    <recommendedName>
        <fullName evidence="7">Lipase</fullName>
    </recommendedName>
</protein>
<evidence type="ECO:0000313" key="11">
    <source>
        <dbReference type="EMBL" id="KAF7267489.1"/>
    </source>
</evidence>
<dbReference type="FunFam" id="3.40.50.1820:FF:000057">
    <property type="entry name" value="Lipase"/>
    <property type="match status" value="1"/>
</dbReference>
<reference evidence="11" key="1">
    <citation type="submission" date="2020-08" db="EMBL/GenBank/DDBJ databases">
        <title>Genome sequencing and assembly of the red palm weevil Rhynchophorus ferrugineus.</title>
        <authorList>
            <person name="Dias G.B."/>
            <person name="Bergman C.M."/>
            <person name="Manee M."/>
        </authorList>
    </citation>
    <scope>NUCLEOTIDE SEQUENCE</scope>
    <source>
        <strain evidence="11">AA-2017</strain>
        <tissue evidence="11">Whole larva</tissue>
    </source>
</reference>
<evidence type="ECO:0000256" key="2">
    <source>
        <dbReference type="ARBA" id="ARBA00022729"/>
    </source>
</evidence>
<dbReference type="InterPro" id="IPR025483">
    <property type="entry name" value="Lipase_euk"/>
</dbReference>
<dbReference type="SUPFAM" id="SSF53474">
    <property type="entry name" value="alpha/beta-Hydrolases"/>
    <property type="match status" value="1"/>
</dbReference>
<dbReference type="AlphaFoldDB" id="A0A834HT40"/>
<dbReference type="InterPro" id="IPR006693">
    <property type="entry name" value="AB_hydrolase_lipase"/>
</dbReference>
<keyword evidence="6" id="KW-0325">Glycoprotein</keyword>
<dbReference type="OrthoDB" id="9974421at2759"/>
<evidence type="ECO:0000256" key="5">
    <source>
        <dbReference type="ARBA" id="ARBA00023098"/>
    </source>
</evidence>
<evidence type="ECO:0000256" key="9">
    <source>
        <dbReference type="SAM" id="SignalP"/>
    </source>
</evidence>
<accession>A0A834HT40</accession>
<evidence type="ECO:0000256" key="6">
    <source>
        <dbReference type="ARBA" id="ARBA00023180"/>
    </source>
</evidence>
<evidence type="ECO:0000256" key="8">
    <source>
        <dbReference type="PIRSR" id="PIRSR000862-1"/>
    </source>
</evidence>
<feature type="active site" description="Charge relay system" evidence="8">
    <location>
        <position position="373"/>
    </location>
</feature>
<feature type="active site" description="Nucleophile" evidence="8">
    <location>
        <position position="173"/>
    </location>
</feature>
<evidence type="ECO:0000256" key="4">
    <source>
        <dbReference type="ARBA" id="ARBA00022963"/>
    </source>
</evidence>
<comment type="similarity">
    <text evidence="1 7">Belongs to the AB hydrolase superfamily. Lipase family.</text>
</comment>
<evidence type="ECO:0000256" key="7">
    <source>
        <dbReference type="PIRNR" id="PIRNR000862"/>
    </source>
</evidence>
<gene>
    <name evidence="11" type="ORF">GWI33_019287</name>
</gene>
<evidence type="ECO:0000313" key="12">
    <source>
        <dbReference type="Proteomes" id="UP000625711"/>
    </source>
</evidence>
<sequence>MKKLVIASVITLIFLSILHKTFDSDSLLFGSKIGNMTEYVPLLGYPLENHYVETEDGYILNLHRIPYGINTSDSSRPPVLLMHGLLSSSMDWIMPGPNKSLGLILADAGYDVWLGNNRGNTYSRNHTAWDADRDKERFFNYSYHEIGVYDLPAMIDEVLSVTGHSKLTYIGFSEGFTSFLVMGSIKPRYNNKILLMNALAPVTNMFDVTSIPINLTARYSLVLQIAKKLKWFEMFTPRGFGNFFRFICRNQVFCDYFFKMLGSSNQILGDKDYQLSILSNFPAGMSLKQIIHYIQGSLQGTFAAFDYGPNGNLAQYGQITPPSYNLSEVSSPMAIYYSESDNLVNSRTLLETVVPQLPNMLEIFHVPYPNFNHLDYLWARNMTILLQKVIKNVNKANKRFPKTTSSLKK</sequence>
<feature type="signal peptide" evidence="9">
    <location>
        <begin position="1"/>
        <end position="23"/>
    </location>
</feature>
<feature type="domain" description="Partial AB-hydrolase lipase" evidence="10">
    <location>
        <begin position="37"/>
        <end position="94"/>
    </location>
</feature>
<dbReference type="GO" id="GO:0016788">
    <property type="term" value="F:hydrolase activity, acting on ester bonds"/>
    <property type="evidence" value="ECO:0007669"/>
    <property type="project" value="InterPro"/>
</dbReference>
<comment type="caution">
    <text evidence="11">The sequence shown here is derived from an EMBL/GenBank/DDBJ whole genome shotgun (WGS) entry which is preliminary data.</text>
</comment>
<dbReference type="Gene3D" id="3.40.50.1820">
    <property type="entry name" value="alpha/beta hydrolase"/>
    <property type="match status" value="1"/>
</dbReference>
<dbReference type="InterPro" id="IPR029058">
    <property type="entry name" value="AB_hydrolase_fold"/>
</dbReference>
<name>A0A834HT40_RHYFE</name>
<keyword evidence="5" id="KW-0443">Lipid metabolism</keyword>
<feature type="active site" description="Charge relay system" evidence="8">
    <location>
        <position position="341"/>
    </location>
</feature>
<keyword evidence="3 7" id="KW-0378">Hydrolase</keyword>
<dbReference type="Pfam" id="PF04083">
    <property type="entry name" value="Abhydro_lipase"/>
    <property type="match status" value="1"/>
</dbReference>
<feature type="chain" id="PRO_5032965838" description="Lipase" evidence="9">
    <location>
        <begin position="24"/>
        <end position="409"/>
    </location>
</feature>
<evidence type="ECO:0000259" key="10">
    <source>
        <dbReference type="Pfam" id="PF04083"/>
    </source>
</evidence>
<evidence type="ECO:0000256" key="1">
    <source>
        <dbReference type="ARBA" id="ARBA00010701"/>
    </source>
</evidence>
<dbReference type="EMBL" id="JAACXV010014416">
    <property type="protein sequence ID" value="KAF7267489.1"/>
    <property type="molecule type" value="Genomic_DNA"/>
</dbReference>
<keyword evidence="4 7" id="KW-0442">Lipid degradation</keyword>
<dbReference type="PIRSF" id="PIRSF000862">
    <property type="entry name" value="Steryl_ester_lip"/>
    <property type="match status" value="1"/>
</dbReference>